<dbReference type="EMBL" id="UGTJ01000001">
    <property type="protein sequence ID" value="SUB80626.1"/>
    <property type="molecule type" value="Genomic_DNA"/>
</dbReference>
<protein>
    <recommendedName>
        <fullName evidence="2">cysteine-S-conjugate beta-lyase</fullName>
        <ecNumber evidence="2">4.4.1.13</ecNumber>
    </recommendedName>
</protein>
<keyword evidence="3" id="KW-0663">Pyridoxal phosphate</keyword>
<proteinExistence type="inferred from homology"/>
<comment type="cofactor">
    <cofactor evidence="1">
        <name>pyridoxal 5'-phosphate</name>
        <dbReference type="ChEBI" id="CHEBI:597326"/>
    </cofactor>
</comment>
<feature type="domain" description="Aminotransferase class I/classII large" evidence="6">
    <location>
        <begin position="27"/>
        <end position="381"/>
    </location>
</feature>
<dbReference type="CDD" id="cd00609">
    <property type="entry name" value="AAT_like"/>
    <property type="match status" value="1"/>
</dbReference>
<dbReference type="Gene3D" id="3.40.640.10">
    <property type="entry name" value="Type I PLP-dependent aspartate aminotransferase-like (Major domain)"/>
    <property type="match status" value="1"/>
</dbReference>
<comment type="caution">
    <text evidence="7">The sequence shown here is derived from an EMBL/GenBank/DDBJ whole genome shotgun (WGS) entry which is preliminary data.</text>
</comment>
<evidence type="ECO:0000256" key="5">
    <source>
        <dbReference type="ARBA" id="ARBA00037974"/>
    </source>
</evidence>
<name>A0AAQ1UIE7_9BACT</name>
<sequence>MSTFDFDTVINRRGTNSYKWDIVKEEDVIPLWVADMDFKAAPAILEALKKRVEHGVFGYTLVPDSYYEAIINWFARRHNWQIDRSWIIYTTGVVPAVSCAIKALTLPGEKVLIQTPDYNCFFSSIKNNGCEVAENELVRRGDSYEVDFEDFERQCADEKTTVFLLCNPHNPAGRVWTKEELERMNDICLTHGVRVISDEIHCELVMPGHRFTPFAAISDACRDNSVVLNSPTKAFNIAGLQIANIICADPAMRRRIDRAVNINEVCDVNPFGVVALQAAYNESEEWLDSLNHYIWGNYLALKEFIAKELPRLEVTRLEGTYLAWVDIKATGLTSDEAYGKLMKEGRVYVNSGTMYGRRAGEGYLRINLACPRATLLEGLKRMGGVLRQYLS</sequence>
<dbReference type="InterPro" id="IPR004839">
    <property type="entry name" value="Aminotransferase_I/II_large"/>
</dbReference>
<evidence type="ECO:0000313" key="8">
    <source>
        <dbReference type="Proteomes" id="UP000255283"/>
    </source>
</evidence>
<dbReference type="RefSeq" id="WP_115153985.1">
    <property type="nucleotide sequence ID" value="NZ_DBFWLE010000022.1"/>
</dbReference>
<dbReference type="EC" id="4.4.1.13" evidence="2"/>
<evidence type="ECO:0000313" key="7">
    <source>
        <dbReference type="EMBL" id="SUB80626.1"/>
    </source>
</evidence>
<dbReference type="GO" id="GO:0047804">
    <property type="term" value="F:cysteine-S-conjugate beta-lyase activity"/>
    <property type="evidence" value="ECO:0007669"/>
    <property type="project" value="UniProtKB-EC"/>
</dbReference>
<evidence type="ECO:0000256" key="2">
    <source>
        <dbReference type="ARBA" id="ARBA00012224"/>
    </source>
</evidence>
<dbReference type="NCBIfam" id="TIGR04350">
    <property type="entry name" value="C_S_lyase_PatB"/>
    <property type="match status" value="1"/>
</dbReference>
<dbReference type="GO" id="GO:0030170">
    <property type="term" value="F:pyridoxal phosphate binding"/>
    <property type="evidence" value="ECO:0007669"/>
    <property type="project" value="InterPro"/>
</dbReference>
<accession>A0AAQ1UIE7</accession>
<dbReference type="Pfam" id="PF00155">
    <property type="entry name" value="Aminotran_1_2"/>
    <property type="match status" value="1"/>
</dbReference>
<dbReference type="PANTHER" id="PTHR43525:SF1">
    <property type="entry name" value="PROTEIN MALY"/>
    <property type="match status" value="1"/>
</dbReference>
<dbReference type="InterPro" id="IPR027619">
    <property type="entry name" value="C-S_lyase_PatB-like"/>
</dbReference>
<gene>
    <name evidence="7" type="primary">patB</name>
    <name evidence="7" type="ORF">NCTC13063_01917</name>
</gene>
<dbReference type="InterPro" id="IPR015424">
    <property type="entry name" value="PyrdxlP-dep_Trfase"/>
</dbReference>
<evidence type="ECO:0000256" key="1">
    <source>
        <dbReference type="ARBA" id="ARBA00001933"/>
    </source>
</evidence>
<reference evidence="7 8" key="1">
    <citation type="submission" date="2018-06" db="EMBL/GenBank/DDBJ databases">
        <authorList>
            <consortium name="Pathogen Informatics"/>
            <person name="Doyle S."/>
        </authorList>
    </citation>
    <scope>NUCLEOTIDE SEQUENCE [LARGE SCALE GENOMIC DNA]</scope>
    <source>
        <strain evidence="7 8">NCTC13063</strain>
    </source>
</reference>
<comment type="similarity">
    <text evidence="5">Belongs to the class-II pyridoxal-phosphate-dependent aminotransferase family. MalY/PatB cystathionine beta-lyase subfamily.</text>
</comment>
<dbReference type="SUPFAM" id="SSF53383">
    <property type="entry name" value="PLP-dependent transferases"/>
    <property type="match status" value="1"/>
</dbReference>
<evidence type="ECO:0000259" key="6">
    <source>
        <dbReference type="Pfam" id="PF00155"/>
    </source>
</evidence>
<dbReference type="AlphaFoldDB" id="A0AAQ1UIE7"/>
<evidence type="ECO:0000256" key="3">
    <source>
        <dbReference type="ARBA" id="ARBA00022898"/>
    </source>
</evidence>
<keyword evidence="4 7" id="KW-0456">Lyase</keyword>
<dbReference type="Proteomes" id="UP000255283">
    <property type="component" value="Unassembled WGS sequence"/>
</dbReference>
<dbReference type="InterPro" id="IPR051798">
    <property type="entry name" value="Class-II_PLP-Dep_Aminotrans"/>
</dbReference>
<dbReference type="PANTHER" id="PTHR43525">
    <property type="entry name" value="PROTEIN MALY"/>
    <property type="match status" value="1"/>
</dbReference>
<dbReference type="InterPro" id="IPR015422">
    <property type="entry name" value="PyrdxlP-dep_Trfase_small"/>
</dbReference>
<dbReference type="Gene3D" id="3.90.1150.10">
    <property type="entry name" value="Aspartate Aminotransferase, domain 1"/>
    <property type="match status" value="1"/>
</dbReference>
<dbReference type="InterPro" id="IPR015421">
    <property type="entry name" value="PyrdxlP-dep_Trfase_major"/>
</dbReference>
<evidence type="ECO:0000256" key="4">
    <source>
        <dbReference type="ARBA" id="ARBA00023239"/>
    </source>
</evidence>
<organism evidence="7 8">
    <name type="scientific">Segatella buccae</name>
    <dbReference type="NCBI Taxonomy" id="28126"/>
    <lineage>
        <taxon>Bacteria</taxon>
        <taxon>Pseudomonadati</taxon>
        <taxon>Bacteroidota</taxon>
        <taxon>Bacteroidia</taxon>
        <taxon>Bacteroidales</taxon>
        <taxon>Prevotellaceae</taxon>
        <taxon>Segatella</taxon>
    </lineage>
</organism>